<dbReference type="PANTHER" id="PTHR43464:SF19">
    <property type="entry name" value="UBIQUINONE BIOSYNTHESIS O-METHYLTRANSFERASE, MITOCHONDRIAL"/>
    <property type="match status" value="1"/>
</dbReference>
<evidence type="ECO:0000256" key="2">
    <source>
        <dbReference type="ARBA" id="ARBA00022679"/>
    </source>
</evidence>
<dbReference type="RefSeq" id="WP_245765043.1">
    <property type="nucleotide sequence ID" value="NZ_FNDJ01000005.1"/>
</dbReference>
<name>A0A1G8KH46_9ACTN</name>
<gene>
    <name evidence="6" type="ORF">SAMN05421869_105401</name>
</gene>
<dbReference type="Pfam" id="PF08241">
    <property type="entry name" value="Methyltransf_11"/>
    <property type="match status" value="1"/>
</dbReference>
<keyword evidence="7" id="KW-1185">Reference proteome</keyword>
<evidence type="ECO:0000256" key="3">
    <source>
        <dbReference type="ARBA" id="ARBA00022691"/>
    </source>
</evidence>
<keyword evidence="2 6" id="KW-0808">Transferase</keyword>
<proteinExistence type="predicted"/>
<dbReference type="AlphaFoldDB" id="A0A1G8KH46"/>
<evidence type="ECO:0000313" key="6">
    <source>
        <dbReference type="EMBL" id="SDI42773.1"/>
    </source>
</evidence>
<keyword evidence="1 6" id="KW-0489">Methyltransferase</keyword>
<dbReference type="Gene3D" id="3.40.50.150">
    <property type="entry name" value="Vaccinia Virus protein VP39"/>
    <property type="match status" value="1"/>
</dbReference>
<organism evidence="6 7">
    <name type="scientific">Nonomuraea jiangxiensis</name>
    <dbReference type="NCBI Taxonomy" id="633440"/>
    <lineage>
        <taxon>Bacteria</taxon>
        <taxon>Bacillati</taxon>
        <taxon>Actinomycetota</taxon>
        <taxon>Actinomycetes</taxon>
        <taxon>Streptosporangiales</taxon>
        <taxon>Streptosporangiaceae</taxon>
        <taxon>Nonomuraea</taxon>
    </lineage>
</organism>
<dbReference type="SUPFAM" id="SSF53335">
    <property type="entry name" value="S-adenosyl-L-methionine-dependent methyltransferases"/>
    <property type="match status" value="1"/>
</dbReference>
<dbReference type="EMBL" id="FNDJ01000005">
    <property type="protein sequence ID" value="SDI42773.1"/>
    <property type="molecule type" value="Genomic_DNA"/>
</dbReference>
<dbReference type="InterPro" id="IPR013216">
    <property type="entry name" value="Methyltransf_11"/>
</dbReference>
<reference evidence="6 7" key="1">
    <citation type="submission" date="2016-10" db="EMBL/GenBank/DDBJ databases">
        <authorList>
            <person name="de Groot N.N."/>
        </authorList>
    </citation>
    <scope>NUCLEOTIDE SEQUENCE [LARGE SCALE GENOMIC DNA]</scope>
    <source>
        <strain evidence="6 7">CGMCC 4.6533</strain>
    </source>
</reference>
<dbReference type="STRING" id="633440.SAMN05421869_105401"/>
<feature type="compositionally biased region" description="Gly residues" evidence="4">
    <location>
        <begin position="165"/>
        <end position="257"/>
    </location>
</feature>
<dbReference type="Proteomes" id="UP000199202">
    <property type="component" value="Unassembled WGS sequence"/>
</dbReference>
<evidence type="ECO:0000256" key="1">
    <source>
        <dbReference type="ARBA" id="ARBA00022603"/>
    </source>
</evidence>
<evidence type="ECO:0000259" key="5">
    <source>
        <dbReference type="Pfam" id="PF08241"/>
    </source>
</evidence>
<dbReference type="GO" id="GO:0032259">
    <property type="term" value="P:methylation"/>
    <property type="evidence" value="ECO:0007669"/>
    <property type="project" value="UniProtKB-KW"/>
</dbReference>
<dbReference type="InterPro" id="IPR029063">
    <property type="entry name" value="SAM-dependent_MTases_sf"/>
</dbReference>
<accession>A0A1G8KH46</accession>
<dbReference type="PANTHER" id="PTHR43464">
    <property type="entry name" value="METHYLTRANSFERASE"/>
    <property type="match status" value="1"/>
</dbReference>
<protein>
    <submittedName>
        <fullName evidence="6">Methyltransferase domain-containing protein</fullName>
    </submittedName>
</protein>
<keyword evidence="3" id="KW-0949">S-adenosyl-L-methionine</keyword>
<evidence type="ECO:0000313" key="7">
    <source>
        <dbReference type="Proteomes" id="UP000199202"/>
    </source>
</evidence>
<dbReference type="CDD" id="cd02440">
    <property type="entry name" value="AdoMet_MTases"/>
    <property type="match status" value="1"/>
</dbReference>
<dbReference type="GO" id="GO:0008757">
    <property type="term" value="F:S-adenosylmethionine-dependent methyltransferase activity"/>
    <property type="evidence" value="ECO:0007669"/>
    <property type="project" value="InterPro"/>
</dbReference>
<feature type="domain" description="Methyltransferase type 11" evidence="5">
    <location>
        <begin position="58"/>
        <end position="151"/>
    </location>
</feature>
<sequence>MSVETGKLYAMKSIAELWDAAADTFDEEADHGLRDPAVRAAWSARLAGWLPDGPLDVLDLGCGTGSLALLLAEQGHRVVGVDLAPRMVARARAKLAGTGASVLVGDAARPPVGDRRFDVLLARHLLWTVPAPGAALSRWTGLLRPGGRLVLVEGRWSTPANVTPGGCGGPGDLGGPGGNAGGPGGDPGGPGGDAGGTTGGDAGSRGGPGGGPGGDAGGDPDGGPGGDPSGGLAGDPGGGLGGDSGDSGGDPGGGPGGELPWAGGVSAADLVAALRPLVADTRVDPLPDPVLWGKEIDDERYAVVARI</sequence>
<evidence type="ECO:0000256" key="4">
    <source>
        <dbReference type="SAM" id="MobiDB-lite"/>
    </source>
</evidence>
<feature type="region of interest" description="Disordered" evidence="4">
    <location>
        <begin position="157"/>
        <end position="263"/>
    </location>
</feature>